<dbReference type="EMBL" id="JACIHM010000006">
    <property type="protein sequence ID" value="MBB4448361.1"/>
    <property type="molecule type" value="Genomic_DNA"/>
</dbReference>
<proteinExistence type="predicted"/>
<dbReference type="RefSeq" id="WP_183826855.1">
    <property type="nucleotide sequence ID" value="NZ_JACIGW010000005.1"/>
</dbReference>
<dbReference type="InterPro" id="IPR000182">
    <property type="entry name" value="GNAT_dom"/>
</dbReference>
<dbReference type="AlphaFoldDB" id="A0A7W6XD82"/>
<keyword evidence="1 5" id="KW-0808">Transferase</keyword>
<reference evidence="7 8" key="1">
    <citation type="submission" date="2020-08" db="EMBL/GenBank/DDBJ databases">
        <title>Genomic Encyclopedia of Type Strains, Phase IV (KMG-V): Genome sequencing to study the core and pangenomes of soil and plant-associated prokaryotes.</title>
        <authorList>
            <person name="Whitman W."/>
        </authorList>
    </citation>
    <scope>NUCLEOTIDE SEQUENCE [LARGE SCALE GENOMIC DNA]</scope>
    <source>
        <strain evidence="5 8">SEMIA 444</strain>
        <strain evidence="4 7">SEMIA 448</strain>
        <strain evidence="6 9">SEMIA 452</strain>
    </source>
</reference>
<dbReference type="Pfam" id="PF00583">
    <property type="entry name" value="Acetyltransf_1"/>
    <property type="match status" value="1"/>
</dbReference>
<dbReference type="PANTHER" id="PTHR43420:SF52">
    <property type="entry name" value="N-ACETYLTRANSFERASE YODP"/>
    <property type="match status" value="1"/>
</dbReference>
<sequence>MATTRNAREEDVDVLAEIGFRAWEKAMEAIGEMADMRVSAREAFANFTRSSWLTITVVEEFSTVAGWAAREHLDELISDFWIDPQYQGQGLGRALLEEVEAEILRQGFKKARIETHAQNNEAIGFFEKHGYAIHWLSVAYSPKIDRDVQSVGLSKMLVEVPPTAMYGQEF</sequence>
<name>A0A7W6XD82_9HYPH</name>
<dbReference type="CDD" id="cd04301">
    <property type="entry name" value="NAT_SF"/>
    <property type="match status" value="1"/>
</dbReference>
<evidence type="ECO:0000259" key="3">
    <source>
        <dbReference type="PROSITE" id="PS51186"/>
    </source>
</evidence>
<dbReference type="InterPro" id="IPR050680">
    <property type="entry name" value="YpeA/RimI_acetyltransf"/>
</dbReference>
<dbReference type="GO" id="GO:0008999">
    <property type="term" value="F:protein-N-terminal-alanine acetyltransferase activity"/>
    <property type="evidence" value="ECO:0007669"/>
    <property type="project" value="UniProtKB-EC"/>
</dbReference>
<keyword evidence="2 5" id="KW-0012">Acyltransferase</keyword>
<dbReference type="Proteomes" id="UP000576087">
    <property type="component" value="Unassembled WGS sequence"/>
</dbReference>
<dbReference type="PANTHER" id="PTHR43420">
    <property type="entry name" value="ACETYLTRANSFERASE"/>
    <property type="match status" value="1"/>
</dbReference>
<keyword evidence="8" id="KW-1185">Reference proteome</keyword>
<dbReference type="Gene3D" id="3.40.630.30">
    <property type="match status" value="1"/>
</dbReference>
<dbReference type="Proteomes" id="UP000524535">
    <property type="component" value="Unassembled WGS sequence"/>
</dbReference>
<evidence type="ECO:0000313" key="8">
    <source>
        <dbReference type="Proteomes" id="UP000524535"/>
    </source>
</evidence>
<evidence type="ECO:0000313" key="7">
    <source>
        <dbReference type="Proteomes" id="UP000520770"/>
    </source>
</evidence>
<feature type="domain" description="N-acetyltransferase" evidence="3">
    <location>
        <begin position="2"/>
        <end position="158"/>
    </location>
</feature>
<dbReference type="SUPFAM" id="SSF55729">
    <property type="entry name" value="Acyl-CoA N-acyltransferases (Nat)"/>
    <property type="match status" value="1"/>
</dbReference>
<evidence type="ECO:0000256" key="1">
    <source>
        <dbReference type="ARBA" id="ARBA00022679"/>
    </source>
</evidence>
<dbReference type="Proteomes" id="UP000520770">
    <property type="component" value="Unassembled WGS sequence"/>
</dbReference>
<gene>
    <name evidence="5" type="ORF">GGE31_004256</name>
    <name evidence="4" type="ORF">GGE33_004006</name>
    <name evidence="6" type="ORF">GGE35_004198</name>
</gene>
<protein>
    <submittedName>
        <fullName evidence="5">Ribosomal-protein-alanine N-acetyltransferase</fullName>
        <ecNumber evidence="5">2.3.1.267</ecNumber>
    </submittedName>
</protein>
<comment type="caution">
    <text evidence="5">The sequence shown here is derived from an EMBL/GenBank/DDBJ whole genome shotgun (WGS) entry which is preliminary data.</text>
</comment>
<evidence type="ECO:0000313" key="4">
    <source>
        <dbReference type="EMBL" id="MBB4350241.1"/>
    </source>
</evidence>
<evidence type="ECO:0000313" key="6">
    <source>
        <dbReference type="EMBL" id="MBB4448361.1"/>
    </source>
</evidence>
<evidence type="ECO:0000313" key="9">
    <source>
        <dbReference type="Proteomes" id="UP000576087"/>
    </source>
</evidence>
<dbReference type="PROSITE" id="PS51186">
    <property type="entry name" value="GNAT"/>
    <property type="match status" value="1"/>
</dbReference>
<dbReference type="EMBL" id="JACIGW010000005">
    <property type="protein sequence ID" value="MBB4350241.1"/>
    <property type="molecule type" value="Genomic_DNA"/>
</dbReference>
<evidence type="ECO:0000256" key="2">
    <source>
        <dbReference type="ARBA" id="ARBA00023315"/>
    </source>
</evidence>
<organism evidence="5 8">
    <name type="scientific">Aliirhizobium cellulosilyticum</name>
    <dbReference type="NCBI Taxonomy" id="393664"/>
    <lineage>
        <taxon>Bacteria</taxon>
        <taxon>Pseudomonadati</taxon>
        <taxon>Pseudomonadota</taxon>
        <taxon>Alphaproteobacteria</taxon>
        <taxon>Hyphomicrobiales</taxon>
        <taxon>Rhizobiaceae</taxon>
        <taxon>Aliirhizobium</taxon>
    </lineage>
</organism>
<evidence type="ECO:0000313" key="5">
    <source>
        <dbReference type="EMBL" id="MBB4413728.1"/>
    </source>
</evidence>
<dbReference type="EC" id="2.3.1.267" evidence="5"/>
<accession>A0A7W6XD82</accession>
<dbReference type="InterPro" id="IPR016181">
    <property type="entry name" value="Acyl_CoA_acyltransferase"/>
</dbReference>
<dbReference type="EMBL" id="JACIGY010000006">
    <property type="protein sequence ID" value="MBB4413728.1"/>
    <property type="molecule type" value="Genomic_DNA"/>
</dbReference>